<comment type="subcellular location">
    <subcellularLocation>
        <location evidence="1">Endomembrane system</location>
        <topology evidence="1">Multi-pass membrane protein</topology>
    </subcellularLocation>
</comment>
<evidence type="ECO:0000256" key="3">
    <source>
        <dbReference type="ARBA" id="ARBA00022679"/>
    </source>
</evidence>
<accession>A0A6A1VU08</accession>
<dbReference type="Gene3D" id="3.90.550.10">
    <property type="entry name" value="Spore Coat Polysaccharide Biosynthesis Protein SpsA, Chain A"/>
    <property type="match status" value="1"/>
</dbReference>
<dbReference type="InterPro" id="IPR005150">
    <property type="entry name" value="Cellulose_synth"/>
</dbReference>
<sequence length="480" mass="54214">MYYSTKAKVENIVQIGKVGDQYIESEKQREAFNKWTDGFTPHDHPTVIQDFQSHQMPLRVSAIMTNAPIVLTQDCDMCSNDPQTARRALCYLSDPKIQSNLGYIQFPQRFNGLNKNDTYACEMKRSFQINPIGIDGLSGPIYIGTGYVFNRRVFFGGPSTFVVSEMPELSPKAIVDKPIQSQPVLAMAHHVAGCNYENETKWGSKQDSVVQMGFRYGSLLEDILTGYRLKCEGWRSIFCHPDRAAFYGHSPINLVDILNQSKRWAIGFLEVGFSKYSPTTFGAQAMGPLMGVAYAHYVFKPLWSIPTTIYAFLPQLAALLNGISIFPRVLDQWFLLYAFLFFGAYMQDFLDFFLAGGSVQSWWNDQKIWMVKGLSCLLFGLVEYLLKSLGISTQGFNLTSEVVDDEQRRRSGQGVFEFGVASPLFLPVTAAAIMNLNKLRLKMALQKGFLKGRCCGYPCCHDRAKMLIQQRKIRGAKMLV</sequence>
<dbReference type="OrthoDB" id="72851at2759"/>
<keyword evidence="7" id="KW-0961">Cell wall biogenesis/degradation</keyword>
<organism evidence="9 10">
    <name type="scientific">Morella rubra</name>
    <name type="common">Chinese bayberry</name>
    <dbReference type="NCBI Taxonomy" id="262757"/>
    <lineage>
        <taxon>Eukaryota</taxon>
        <taxon>Viridiplantae</taxon>
        <taxon>Streptophyta</taxon>
        <taxon>Embryophyta</taxon>
        <taxon>Tracheophyta</taxon>
        <taxon>Spermatophyta</taxon>
        <taxon>Magnoliopsida</taxon>
        <taxon>eudicotyledons</taxon>
        <taxon>Gunneridae</taxon>
        <taxon>Pentapetalae</taxon>
        <taxon>rosids</taxon>
        <taxon>fabids</taxon>
        <taxon>Fagales</taxon>
        <taxon>Myricaceae</taxon>
        <taxon>Morella</taxon>
    </lineage>
</organism>
<feature type="transmembrane region" description="Helical" evidence="8">
    <location>
        <begin position="418"/>
        <end position="437"/>
    </location>
</feature>
<dbReference type="PANTHER" id="PTHR13301">
    <property type="entry name" value="X-BOX TRANSCRIPTION FACTOR-RELATED"/>
    <property type="match status" value="1"/>
</dbReference>
<name>A0A6A1VU08_9ROSI</name>
<dbReference type="GO" id="GO:0016020">
    <property type="term" value="C:membrane"/>
    <property type="evidence" value="ECO:0007669"/>
    <property type="project" value="InterPro"/>
</dbReference>
<dbReference type="GO" id="GO:0016760">
    <property type="term" value="F:cellulose synthase (UDP-forming) activity"/>
    <property type="evidence" value="ECO:0007669"/>
    <property type="project" value="InterPro"/>
</dbReference>
<dbReference type="Pfam" id="PF03552">
    <property type="entry name" value="Cellulose_synt"/>
    <property type="match status" value="2"/>
</dbReference>
<keyword evidence="10" id="KW-1185">Reference proteome</keyword>
<comment type="caution">
    <text evidence="9">The sequence shown here is derived from an EMBL/GenBank/DDBJ whole genome shotgun (WGS) entry which is preliminary data.</text>
</comment>
<protein>
    <submittedName>
        <fullName evidence="9">Cellulose synthase-like protein G2</fullName>
    </submittedName>
</protein>
<gene>
    <name evidence="9" type="ORF">CJ030_MR4G010552</name>
</gene>
<evidence type="ECO:0000256" key="1">
    <source>
        <dbReference type="ARBA" id="ARBA00004127"/>
    </source>
</evidence>
<proteinExistence type="predicted"/>
<evidence type="ECO:0000256" key="2">
    <source>
        <dbReference type="ARBA" id="ARBA00022676"/>
    </source>
</evidence>
<dbReference type="InterPro" id="IPR029044">
    <property type="entry name" value="Nucleotide-diphossugar_trans"/>
</dbReference>
<reference evidence="9 10" key="1">
    <citation type="journal article" date="2019" name="Plant Biotechnol. J.">
        <title>The red bayberry genome and genetic basis of sex determination.</title>
        <authorList>
            <person name="Jia H.M."/>
            <person name="Jia H.J."/>
            <person name="Cai Q.L."/>
            <person name="Wang Y."/>
            <person name="Zhao H.B."/>
            <person name="Yang W.F."/>
            <person name="Wang G.Y."/>
            <person name="Li Y.H."/>
            <person name="Zhan D.L."/>
            <person name="Shen Y.T."/>
            <person name="Niu Q.F."/>
            <person name="Chang L."/>
            <person name="Qiu J."/>
            <person name="Zhao L."/>
            <person name="Xie H.B."/>
            <person name="Fu W.Y."/>
            <person name="Jin J."/>
            <person name="Li X.W."/>
            <person name="Jiao Y."/>
            <person name="Zhou C.C."/>
            <person name="Tu T."/>
            <person name="Chai C.Y."/>
            <person name="Gao J.L."/>
            <person name="Fan L.J."/>
            <person name="van de Weg E."/>
            <person name="Wang J.Y."/>
            <person name="Gao Z.S."/>
        </authorList>
    </citation>
    <scope>NUCLEOTIDE SEQUENCE [LARGE SCALE GENOMIC DNA]</scope>
    <source>
        <tissue evidence="9">Leaves</tissue>
    </source>
</reference>
<evidence type="ECO:0000313" key="9">
    <source>
        <dbReference type="EMBL" id="KAB1215437.1"/>
    </source>
</evidence>
<evidence type="ECO:0000313" key="10">
    <source>
        <dbReference type="Proteomes" id="UP000516437"/>
    </source>
</evidence>
<keyword evidence="6 8" id="KW-0472">Membrane</keyword>
<dbReference type="GO" id="GO:0012505">
    <property type="term" value="C:endomembrane system"/>
    <property type="evidence" value="ECO:0007669"/>
    <property type="project" value="UniProtKB-SubCell"/>
</dbReference>
<evidence type="ECO:0000256" key="4">
    <source>
        <dbReference type="ARBA" id="ARBA00022692"/>
    </source>
</evidence>
<keyword evidence="5 8" id="KW-1133">Transmembrane helix</keyword>
<dbReference type="GO" id="GO:0071555">
    <property type="term" value="P:cell wall organization"/>
    <property type="evidence" value="ECO:0007669"/>
    <property type="project" value="UniProtKB-KW"/>
</dbReference>
<feature type="transmembrane region" description="Helical" evidence="8">
    <location>
        <begin position="309"/>
        <end position="327"/>
    </location>
</feature>
<dbReference type="Proteomes" id="UP000516437">
    <property type="component" value="Chromosome 4"/>
</dbReference>
<feature type="transmembrane region" description="Helical" evidence="8">
    <location>
        <begin position="333"/>
        <end position="356"/>
    </location>
</feature>
<evidence type="ECO:0000256" key="8">
    <source>
        <dbReference type="SAM" id="Phobius"/>
    </source>
</evidence>
<evidence type="ECO:0000256" key="6">
    <source>
        <dbReference type="ARBA" id="ARBA00023136"/>
    </source>
</evidence>
<evidence type="ECO:0000256" key="5">
    <source>
        <dbReference type="ARBA" id="ARBA00022989"/>
    </source>
</evidence>
<dbReference type="EMBL" id="RXIC02000022">
    <property type="protein sequence ID" value="KAB1215437.1"/>
    <property type="molecule type" value="Genomic_DNA"/>
</dbReference>
<dbReference type="GO" id="GO:0030244">
    <property type="term" value="P:cellulose biosynthetic process"/>
    <property type="evidence" value="ECO:0007669"/>
    <property type="project" value="InterPro"/>
</dbReference>
<keyword evidence="2" id="KW-0328">Glycosyltransferase</keyword>
<dbReference type="AlphaFoldDB" id="A0A6A1VU08"/>
<evidence type="ECO:0000256" key="7">
    <source>
        <dbReference type="ARBA" id="ARBA00023316"/>
    </source>
</evidence>
<keyword evidence="4 8" id="KW-0812">Transmembrane</keyword>
<keyword evidence="3" id="KW-0808">Transferase</keyword>